<protein>
    <recommendedName>
        <fullName evidence="5">BTB domain-containing protein</fullName>
    </recommendedName>
</protein>
<evidence type="ECO:0000313" key="3">
    <source>
        <dbReference type="EMBL" id="RHZ44582.1"/>
    </source>
</evidence>
<dbReference type="InterPro" id="IPR006571">
    <property type="entry name" value="TLDc_dom"/>
</dbReference>
<dbReference type="PROSITE" id="PS51886">
    <property type="entry name" value="TLDC"/>
    <property type="match status" value="1"/>
</dbReference>
<gene>
    <name evidence="3" type="ORF">Glove_718g51</name>
</gene>
<dbReference type="PANTHER" id="PTHR24410">
    <property type="entry name" value="HL07962P-RELATED"/>
    <property type="match status" value="1"/>
</dbReference>
<dbReference type="InterPro" id="IPR051481">
    <property type="entry name" value="BTB-POZ/Galectin-3-binding"/>
</dbReference>
<evidence type="ECO:0008006" key="5">
    <source>
        <dbReference type="Google" id="ProtNLM"/>
    </source>
</evidence>
<organism evidence="3 4">
    <name type="scientific">Diversispora epigaea</name>
    <dbReference type="NCBI Taxonomy" id="1348612"/>
    <lineage>
        <taxon>Eukaryota</taxon>
        <taxon>Fungi</taxon>
        <taxon>Fungi incertae sedis</taxon>
        <taxon>Mucoromycota</taxon>
        <taxon>Glomeromycotina</taxon>
        <taxon>Glomeromycetes</taxon>
        <taxon>Diversisporales</taxon>
        <taxon>Diversisporaceae</taxon>
        <taxon>Diversispora</taxon>
    </lineage>
</organism>
<dbReference type="Pfam" id="PF07707">
    <property type="entry name" value="BACK"/>
    <property type="match status" value="1"/>
</dbReference>
<dbReference type="EMBL" id="PQFF01000570">
    <property type="protein sequence ID" value="RHZ44582.1"/>
    <property type="molecule type" value="Genomic_DNA"/>
</dbReference>
<reference evidence="3 4" key="1">
    <citation type="submission" date="2018-08" db="EMBL/GenBank/DDBJ databases">
        <title>Genome and evolution of the arbuscular mycorrhizal fungus Diversispora epigaea (formerly Glomus versiforme) and its bacterial endosymbionts.</title>
        <authorList>
            <person name="Sun X."/>
            <person name="Fei Z."/>
            <person name="Harrison M."/>
        </authorList>
    </citation>
    <scope>NUCLEOTIDE SEQUENCE [LARGE SCALE GENOMIC DNA]</scope>
    <source>
        <strain evidence="3 4">IT104</strain>
    </source>
</reference>
<sequence length="463" mass="54252">MTLNLEKILLTEIGQLYQNADDYNVQIHVGQEPNTQIFRAHSVILRARSPYFRAALSVNWAKTDGNIITLKKPNISPNIFEVILKYIYTGNIPLEETNIRVNYTLLLVAADELALVDLIDHIQSHIIKNESELIRRNLIEFLQVSSRHEACHPLQSHCEDIICQNPTEFFKLEAFPNLDHDVLINILKKDYFNMKEIDVWENVTKWGRAQNPKLNYDESKWTSNDFHVLKECIAPFIPHIRFFDISGPEYYNKIYPYKKVLPKCLRDDLIKFHVGKELPLRAIYTFPRIRSFDDSTIITAKHFEQLSSWIDKKKEPYSFKMNPYEFKLLMRGDRDGLYNIKEFQRRCCKKGPTVIVIKVTGSKRLIGGYNPVEWCSSKGYLSSRDSFIFSFDDNNNVTNSILSRVKNPDCAIFNSDDDYIGFGSDLEWFSGYCEQYNYHEKILNQSDFAMENFEVFQIIRRPI</sequence>
<dbReference type="Pfam" id="PF07534">
    <property type="entry name" value="TLD"/>
    <property type="match status" value="1"/>
</dbReference>
<dbReference type="OrthoDB" id="25620at2759"/>
<dbReference type="PROSITE" id="PS50097">
    <property type="entry name" value="BTB"/>
    <property type="match status" value="1"/>
</dbReference>
<dbReference type="SMART" id="SM00225">
    <property type="entry name" value="BTB"/>
    <property type="match status" value="1"/>
</dbReference>
<dbReference type="AlphaFoldDB" id="A0A397G0M8"/>
<dbReference type="InterPro" id="IPR000210">
    <property type="entry name" value="BTB/POZ_dom"/>
</dbReference>
<evidence type="ECO:0000259" key="1">
    <source>
        <dbReference type="PROSITE" id="PS50097"/>
    </source>
</evidence>
<evidence type="ECO:0000259" key="2">
    <source>
        <dbReference type="PROSITE" id="PS51886"/>
    </source>
</evidence>
<keyword evidence="4" id="KW-1185">Reference proteome</keyword>
<dbReference type="Pfam" id="PF00651">
    <property type="entry name" value="BTB"/>
    <property type="match status" value="1"/>
</dbReference>
<accession>A0A397G0M8</accession>
<feature type="domain" description="BTB" evidence="1">
    <location>
        <begin position="23"/>
        <end position="96"/>
    </location>
</feature>
<proteinExistence type="predicted"/>
<comment type="caution">
    <text evidence="3">The sequence shown here is derived from an EMBL/GenBank/DDBJ whole genome shotgun (WGS) entry which is preliminary data.</text>
</comment>
<dbReference type="Gene3D" id="1.25.40.420">
    <property type="match status" value="1"/>
</dbReference>
<name>A0A397G0M8_9GLOM</name>
<evidence type="ECO:0000313" key="4">
    <source>
        <dbReference type="Proteomes" id="UP000266861"/>
    </source>
</evidence>
<dbReference type="CDD" id="cd18186">
    <property type="entry name" value="BTB_POZ_ZBTB_KLHL-like"/>
    <property type="match status" value="1"/>
</dbReference>
<feature type="domain" description="TLDc" evidence="2">
    <location>
        <begin position="296"/>
        <end position="459"/>
    </location>
</feature>
<dbReference type="Proteomes" id="UP000266861">
    <property type="component" value="Unassembled WGS sequence"/>
</dbReference>
<dbReference type="SUPFAM" id="SSF54695">
    <property type="entry name" value="POZ domain"/>
    <property type="match status" value="1"/>
</dbReference>
<dbReference type="Gene3D" id="3.30.710.10">
    <property type="entry name" value="Potassium Channel Kv1.1, Chain A"/>
    <property type="match status" value="1"/>
</dbReference>
<dbReference type="InterPro" id="IPR011333">
    <property type="entry name" value="SKP1/BTB/POZ_sf"/>
</dbReference>
<dbReference type="InterPro" id="IPR011705">
    <property type="entry name" value="BACK"/>
</dbReference>
<dbReference type="PANTHER" id="PTHR24410:SF23">
    <property type="entry name" value="BTB DOMAIN-CONTAINING PROTEIN-RELATED"/>
    <property type="match status" value="1"/>
</dbReference>
<dbReference type="CDD" id="cd14733">
    <property type="entry name" value="BACK"/>
    <property type="match status" value="1"/>
</dbReference>